<evidence type="ECO:0000313" key="3">
    <source>
        <dbReference type="Proteomes" id="UP001500866"/>
    </source>
</evidence>
<accession>A0ABN1G4B9</accession>
<reference evidence="2 3" key="1">
    <citation type="journal article" date="2019" name="Int. J. Syst. Evol. Microbiol.">
        <title>The Global Catalogue of Microorganisms (GCM) 10K type strain sequencing project: providing services to taxonomists for standard genome sequencing and annotation.</title>
        <authorList>
            <consortium name="The Broad Institute Genomics Platform"/>
            <consortium name="The Broad Institute Genome Sequencing Center for Infectious Disease"/>
            <person name="Wu L."/>
            <person name="Ma J."/>
        </authorList>
    </citation>
    <scope>NUCLEOTIDE SEQUENCE [LARGE SCALE GENOMIC DNA]</scope>
    <source>
        <strain evidence="2 3">JCM 15395</strain>
    </source>
</reference>
<protein>
    <recommendedName>
        <fullName evidence="4">DUF1440 domain-containing protein</fullName>
    </recommendedName>
</protein>
<evidence type="ECO:0008006" key="4">
    <source>
        <dbReference type="Google" id="ProtNLM"/>
    </source>
</evidence>
<dbReference type="Proteomes" id="UP001500866">
    <property type="component" value="Unassembled WGS sequence"/>
</dbReference>
<dbReference type="RefSeq" id="WP_343812812.1">
    <property type="nucleotide sequence ID" value="NZ_BAAADS010000015.1"/>
</dbReference>
<evidence type="ECO:0000256" key="1">
    <source>
        <dbReference type="SAM" id="Phobius"/>
    </source>
</evidence>
<sequence>MNRFVKLVFIGILAGIILAGFLNIIQSLTGNQAYILLFNMDYIPVLSQWNNVPGIGLIFHFITCITSVVVLYFILQLMRWHKHFLPYFLTYTIGGGTLYTLTALTEIPPLLTNIAAWGFWTLGHGIYGVVVGLLVKHWN</sequence>
<comment type="caution">
    <text evidence="2">The sequence shown here is derived from an EMBL/GenBank/DDBJ whole genome shotgun (WGS) entry which is preliminary data.</text>
</comment>
<feature type="transmembrane region" description="Helical" evidence="1">
    <location>
        <begin position="54"/>
        <end position="75"/>
    </location>
</feature>
<keyword evidence="3" id="KW-1185">Reference proteome</keyword>
<dbReference type="EMBL" id="BAAADS010000015">
    <property type="protein sequence ID" value="GAA0603762.1"/>
    <property type="molecule type" value="Genomic_DNA"/>
</dbReference>
<evidence type="ECO:0000313" key="2">
    <source>
        <dbReference type="EMBL" id="GAA0603762.1"/>
    </source>
</evidence>
<name>A0ABN1G4B9_9BACI</name>
<feature type="transmembrane region" description="Helical" evidence="1">
    <location>
        <begin position="84"/>
        <end position="102"/>
    </location>
</feature>
<gene>
    <name evidence="2" type="ORF">GCM10009001_21030</name>
</gene>
<keyword evidence="1" id="KW-1133">Transmembrane helix</keyword>
<keyword evidence="1" id="KW-0472">Membrane</keyword>
<organism evidence="2 3">
    <name type="scientific">Virgibacillus siamensis</name>
    <dbReference type="NCBI Taxonomy" id="480071"/>
    <lineage>
        <taxon>Bacteria</taxon>
        <taxon>Bacillati</taxon>
        <taxon>Bacillota</taxon>
        <taxon>Bacilli</taxon>
        <taxon>Bacillales</taxon>
        <taxon>Bacillaceae</taxon>
        <taxon>Virgibacillus</taxon>
    </lineage>
</organism>
<feature type="transmembrane region" description="Helical" evidence="1">
    <location>
        <begin position="114"/>
        <end position="135"/>
    </location>
</feature>
<proteinExistence type="predicted"/>
<keyword evidence="1" id="KW-0812">Transmembrane</keyword>